<gene>
    <name evidence="2" type="ORF">DFH08DRAFT_714695</name>
</gene>
<organism evidence="2 3">
    <name type="scientific">Mycena albidolilacea</name>
    <dbReference type="NCBI Taxonomy" id="1033008"/>
    <lineage>
        <taxon>Eukaryota</taxon>
        <taxon>Fungi</taxon>
        <taxon>Dikarya</taxon>
        <taxon>Basidiomycota</taxon>
        <taxon>Agaricomycotina</taxon>
        <taxon>Agaricomycetes</taxon>
        <taxon>Agaricomycetidae</taxon>
        <taxon>Agaricales</taxon>
        <taxon>Marasmiineae</taxon>
        <taxon>Mycenaceae</taxon>
        <taxon>Mycena</taxon>
    </lineage>
</organism>
<name>A0AAD6ZEM3_9AGAR</name>
<evidence type="ECO:0000313" key="3">
    <source>
        <dbReference type="Proteomes" id="UP001218218"/>
    </source>
</evidence>
<feature type="coiled-coil region" evidence="1">
    <location>
        <begin position="78"/>
        <end position="137"/>
    </location>
</feature>
<feature type="non-terminal residue" evidence="2">
    <location>
        <position position="1"/>
    </location>
</feature>
<reference evidence="2" key="1">
    <citation type="submission" date="2023-03" db="EMBL/GenBank/DDBJ databases">
        <title>Massive genome expansion in bonnet fungi (Mycena s.s.) driven by repeated elements and novel gene families across ecological guilds.</title>
        <authorList>
            <consortium name="Lawrence Berkeley National Laboratory"/>
            <person name="Harder C.B."/>
            <person name="Miyauchi S."/>
            <person name="Viragh M."/>
            <person name="Kuo A."/>
            <person name="Thoen E."/>
            <person name="Andreopoulos B."/>
            <person name="Lu D."/>
            <person name="Skrede I."/>
            <person name="Drula E."/>
            <person name="Henrissat B."/>
            <person name="Morin E."/>
            <person name="Kohler A."/>
            <person name="Barry K."/>
            <person name="LaButti K."/>
            <person name="Morin E."/>
            <person name="Salamov A."/>
            <person name="Lipzen A."/>
            <person name="Mereny Z."/>
            <person name="Hegedus B."/>
            <person name="Baldrian P."/>
            <person name="Stursova M."/>
            <person name="Weitz H."/>
            <person name="Taylor A."/>
            <person name="Grigoriev I.V."/>
            <person name="Nagy L.G."/>
            <person name="Martin F."/>
            <person name="Kauserud H."/>
        </authorList>
    </citation>
    <scope>NUCLEOTIDE SEQUENCE</scope>
    <source>
        <strain evidence="2">CBHHK002</strain>
    </source>
</reference>
<proteinExistence type="predicted"/>
<keyword evidence="3" id="KW-1185">Reference proteome</keyword>
<dbReference type="AlphaFoldDB" id="A0AAD6ZEM3"/>
<keyword evidence="1" id="KW-0175">Coiled coil</keyword>
<protein>
    <submittedName>
        <fullName evidence="2">Uncharacterized protein</fullName>
    </submittedName>
</protein>
<dbReference type="EMBL" id="JARIHO010000057">
    <property type="protein sequence ID" value="KAJ7318591.1"/>
    <property type="molecule type" value="Genomic_DNA"/>
</dbReference>
<comment type="caution">
    <text evidence="2">The sequence shown here is derived from an EMBL/GenBank/DDBJ whole genome shotgun (WGS) entry which is preliminary data.</text>
</comment>
<dbReference type="Proteomes" id="UP001218218">
    <property type="component" value="Unassembled WGS sequence"/>
</dbReference>
<sequence length="141" mass="16392">DLAYQYERLSNETGCWLHFSAQHMFATERFLHYASPRILKEAKQDVEQITNHFNRTFLTLIAVRNADTKDMHKKLLAVQENEKAAKEALEASQSAEREAILEAQSAKRQLELKAEEMEAQRLELEMWKARLRVAENRTSAS</sequence>
<evidence type="ECO:0000313" key="2">
    <source>
        <dbReference type="EMBL" id="KAJ7318591.1"/>
    </source>
</evidence>
<evidence type="ECO:0000256" key="1">
    <source>
        <dbReference type="SAM" id="Coils"/>
    </source>
</evidence>
<accession>A0AAD6ZEM3</accession>